<feature type="transmembrane region" description="Helical" evidence="5">
    <location>
        <begin position="363"/>
        <end position="382"/>
    </location>
</feature>
<dbReference type="Gene3D" id="3.30.750.24">
    <property type="entry name" value="STAS domain"/>
    <property type="match status" value="1"/>
</dbReference>
<comment type="subcellular location">
    <subcellularLocation>
        <location evidence="1">Membrane</location>
        <topology evidence="1">Multi-pass membrane protein</topology>
    </subcellularLocation>
</comment>
<feature type="transmembrane region" description="Helical" evidence="5">
    <location>
        <begin position="26"/>
        <end position="47"/>
    </location>
</feature>
<organism evidence="7 8">
    <name type="scientific">Exocentrus adspersus</name>
    <dbReference type="NCBI Taxonomy" id="1586481"/>
    <lineage>
        <taxon>Eukaryota</taxon>
        <taxon>Metazoa</taxon>
        <taxon>Ecdysozoa</taxon>
        <taxon>Arthropoda</taxon>
        <taxon>Hexapoda</taxon>
        <taxon>Insecta</taxon>
        <taxon>Pterygota</taxon>
        <taxon>Neoptera</taxon>
        <taxon>Endopterygota</taxon>
        <taxon>Coleoptera</taxon>
        <taxon>Polyphaga</taxon>
        <taxon>Cucujiformia</taxon>
        <taxon>Chrysomeloidea</taxon>
        <taxon>Cerambycidae</taxon>
        <taxon>Lamiinae</taxon>
        <taxon>Acanthocinini</taxon>
        <taxon>Exocentrus</taxon>
    </lineage>
</organism>
<dbReference type="InterPro" id="IPR001902">
    <property type="entry name" value="SLC26A/SulP_fam"/>
</dbReference>
<dbReference type="Proteomes" id="UP001159042">
    <property type="component" value="Unassembled WGS sequence"/>
</dbReference>
<comment type="caution">
    <text evidence="7">The sequence shown here is derived from an EMBL/GenBank/DDBJ whole genome shotgun (WGS) entry which is preliminary data.</text>
</comment>
<proteinExistence type="predicted"/>
<dbReference type="PANTHER" id="PTHR11814">
    <property type="entry name" value="SULFATE TRANSPORTER"/>
    <property type="match status" value="1"/>
</dbReference>
<dbReference type="InterPro" id="IPR002645">
    <property type="entry name" value="STAS_dom"/>
</dbReference>
<feature type="transmembrane region" description="Helical" evidence="5">
    <location>
        <begin position="325"/>
        <end position="343"/>
    </location>
</feature>
<dbReference type="Pfam" id="PF01740">
    <property type="entry name" value="STAS"/>
    <property type="match status" value="1"/>
</dbReference>
<feature type="transmembrane region" description="Helical" evidence="5">
    <location>
        <begin position="980"/>
        <end position="1011"/>
    </location>
</feature>
<feature type="transmembrane region" description="Helical" evidence="5">
    <location>
        <begin position="921"/>
        <end position="943"/>
    </location>
</feature>
<keyword evidence="8" id="KW-1185">Reference proteome</keyword>
<feature type="transmembrane region" description="Helical" evidence="5">
    <location>
        <begin position="389"/>
        <end position="411"/>
    </location>
</feature>
<dbReference type="GO" id="GO:0016020">
    <property type="term" value="C:membrane"/>
    <property type="evidence" value="ECO:0007669"/>
    <property type="project" value="UniProtKB-SubCell"/>
</dbReference>
<name>A0AAV8VLC8_9CUCU</name>
<evidence type="ECO:0000259" key="6">
    <source>
        <dbReference type="PROSITE" id="PS50801"/>
    </source>
</evidence>
<feature type="domain" description="STAS" evidence="6">
    <location>
        <begin position="478"/>
        <end position="550"/>
    </location>
</feature>
<sequence length="1178" mass="129042">MRIPWNYFRKYIPILQWGSEYNVDKAVSDLVAGITVGLTLIPQSLAYASLAGLEPQYGLYSSLCGGLIYVVFGAIPELSIAPTALLSLLTYSYTKDLSFDHVQGAILLCFLAGCLELVCGLFHLGFLVDFVSTPVVAAFTSAGAITIATSQVKNLFGLKFQSEQFLDTWKNFFIHIAEVNKTDTALGLSCCVVLLAMRKLKDYGTPPLASTKKEKEKYATLKKIVWFISVARNAMVVIGCAVIAFVLNKYGEKPFSLTSKVPSGWPNVSLPSFQIEQENKTLTFVDMASELGTGILVVPFIAIIANVGIAKAFSKGKVLDASQEMIAVGLCNIIGSLFGSYPVNASFSRAAVGGASGVKTPIAGIYTAIMVFLAFTLLTPYFSFIPKPTLSAVIICAVIFMVEVMMTKLIWKVNRLDMIPFVVTLISCLILGIEMGILIGILVDILKLLYVSARPKILVEKIPVEKDYYIKVTPTTSILFSSAEYVREKIIFHNVEMGENCTTVVIDCHRIINMDFTSVKCLGDLIVDLTRSGKKVVLLSLRDDLVGTLQKVHHGKLATVQTQDDLEKYLIVVLNRVPILRWGRLYNSKKLLSDTIAGFTVGLTVMPQALAYATLAGLEPQYGLYSAFAGCFVYTIFGSIKDITIGPTALMALMTYQQVVGRNTDYAVLLCFLSGIVQMIMAILRLGVLIDFISIPVTVGFTSATSLIIIASQLKSLLGLKIKASGFLDTLTKVVNNIHMTRLKDLALGVTCIVILMLLRKLKDVKLHKDNEKPTKNQNFLNYILWLVSTSRNAIVVIVCSGVAYYYEKTEAGSPFLLTGTVKPGLPELKLPPFETVLGNRTVDFVDMVTDLGSSVVLVPVIAVLGNVAIAKAFASGSTIDATQELFTLSMCNFIGSFFSSMPITGSFSRSAVNHASGVQTPFGGIITGIMVLLALSFLTPYFAFIPKASLAAVIISAVIFMIEYEVVKPMWRTSKKDLISTFATFVACLVIGVEYGILLGVGINIMFLLYPSARPTVYVDQLKTANGVEYIMITPGNSLYFPAIDFIKTSIAKAGLCSKNLPVVVDCRYILGADFTAAKGILALINEFVMRKQPLYFVNARKEVVSVFEGVMQGDFKYFKSNDELEQQLEEHAIDRVEEQDSLLSFEKEYFPKSNDQCVELKEVTYGEGLNRRKNSR</sequence>
<gene>
    <name evidence="7" type="ORF">NQ315_015998</name>
</gene>
<feature type="transmembrane region" description="Helical" evidence="5">
    <location>
        <begin position="105"/>
        <end position="124"/>
    </location>
</feature>
<protein>
    <recommendedName>
        <fullName evidence="6">STAS domain-containing protein</fullName>
    </recommendedName>
</protein>
<feature type="transmembrane region" description="Helical" evidence="5">
    <location>
        <begin position="291"/>
        <end position="313"/>
    </location>
</feature>
<feature type="transmembrane region" description="Helical" evidence="5">
    <location>
        <begin position="622"/>
        <end position="645"/>
    </location>
</feature>
<feature type="transmembrane region" description="Helical" evidence="5">
    <location>
        <begin position="692"/>
        <end position="711"/>
    </location>
</feature>
<dbReference type="AlphaFoldDB" id="A0AAV8VLC8"/>
<dbReference type="InterPro" id="IPR036513">
    <property type="entry name" value="STAS_dom_sf"/>
</dbReference>
<keyword evidence="4 5" id="KW-0472">Membrane</keyword>
<dbReference type="EMBL" id="JANEYG010000059">
    <property type="protein sequence ID" value="KAJ8915023.1"/>
    <property type="molecule type" value="Genomic_DNA"/>
</dbReference>
<feature type="transmembrane region" description="Helical" evidence="5">
    <location>
        <begin position="666"/>
        <end position="686"/>
    </location>
</feature>
<feature type="transmembrane region" description="Helical" evidence="5">
    <location>
        <begin position="130"/>
        <end position="149"/>
    </location>
</feature>
<dbReference type="SUPFAM" id="SSF52091">
    <property type="entry name" value="SpoIIaa-like"/>
    <property type="match status" value="1"/>
</dbReference>
<evidence type="ECO:0000256" key="3">
    <source>
        <dbReference type="ARBA" id="ARBA00022989"/>
    </source>
</evidence>
<feature type="transmembrane region" description="Helical" evidence="5">
    <location>
        <begin position="423"/>
        <end position="446"/>
    </location>
</feature>
<dbReference type="PROSITE" id="PS50801">
    <property type="entry name" value="STAS"/>
    <property type="match status" value="1"/>
</dbReference>
<feature type="transmembrane region" description="Helical" evidence="5">
    <location>
        <begin position="949"/>
        <end position="968"/>
    </location>
</feature>
<feature type="transmembrane region" description="Helical" evidence="5">
    <location>
        <begin position="591"/>
        <end position="610"/>
    </location>
</feature>
<evidence type="ECO:0000256" key="1">
    <source>
        <dbReference type="ARBA" id="ARBA00004141"/>
    </source>
</evidence>
<evidence type="ECO:0000313" key="7">
    <source>
        <dbReference type="EMBL" id="KAJ8915023.1"/>
    </source>
</evidence>
<evidence type="ECO:0000313" key="8">
    <source>
        <dbReference type="Proteomes" id="UP001159042"/>
    </source>
</evidence>
<reference evidence="7 8" key="1">
    <citation type="journal article" date="2023" name="Insect Mol. Biol.">
        <title>Genome sequencing provides insights into the evolution of gene families encoding plant cell wall-degrading enzymes in longhorned beetles.</title>
        <authorList>
            <person name="Shin N.R."/>
            <person name="Okamura Y."/>
            <person name="Kirsch R."/>
            <person name="Pauchet Y."/>
        </authorList>
    </citation>
    <scope>NUCLEOTIDE SEQUENCE [LARGE SCALE GENOMIC DNA]</scope>
    <source>
        <strain evidence="7">EAD_L_NR</strain>
    </source>
</reference>
<dbReference type="InterPro" id="IPR011547">
    <property type="entry name" value="SLC26A/SulP_dom"/>
</dbReference>
<keyword evidence="3 5" id="KW-1133">Transmembrane helix</keyword>
<evidence type="ECO:0000256" key="5">
    <source>
        <dbReference type="SAM" id="Phobius"/>
    </source>
</evidence>
<dbReference type="Pfam" id="PF00916">
    <property type="entry name" value="Sulfate_transp"/>
    <property type="match status" value="2"/>
</dbReference>
<dbReference type="GO" id="GO:0055085">
    <property type="term" value="P:transmembrane transport"/>
    <property type="evidence" value="ECO:0007669"/>
    <property type="project" value="InterPro"/>
</dbReference>
<accession>A0AAV8VLC8</accession>
<feature type="transmembrane region" description="Helical" evidence="5">
    <location>
        <begin position="887"/>
        <end position="909"/>
    </location>
</feature>
<keyword evidence="2 5" id="KW-0812">Transmembrane</keyword>
<feature type="transmembrane region" description="Helical" evidence="5">
    <location>
        <begin position="783"/>
        <end position="807"/>
    </location>
</feature>
<feature type="transmembrane region" description="Helical" evidence="5">
    <location>
        <begin position="856"/>
        <end position="875"/>
    </location>
</feature>
<evidence type="ECO:0000256" key="2">
    <source>
        <dbReference type="ARBA" id="ARBA00022692"/>
    </source>
</evidence>
<feature type="transmembrane region" description="Helical" evidence="5">
    <location>
        <begin position="67"/>
        <end position="93"/>
    </location>
</feature>
<dbReference type="CDD" id="cd07042">
    <property type="entry name" value="STAS_SulP_like_sulfate_transporter"/>
    <property type="match status" value="2"/>
</dbReference>
<evidence type="ECO:0000256" key="4">
    <source>
        <dbReference type="ARBA" id="ARBA00023136"/>
    </source>
</evidence>
<feature type="transmembrane region" description="Helical" evidence="5">
    <location>
        <begin position="224"/>
        <end position="247"/>
    </location>
</feature>